<reference evidence="8" key="1">
    <citation type="journal article" date="2019" name="Int. J. Syst. Evol. Microbiol.">
        <title>The Global Catalogue of Microorganisms (GCM) 10K type strain sequencing project: providing services to taxonomists for standard genome sequencing and annotation.</title>
        <authorList>
            <consortium name="The Broad Institute Genomics Platform"/>
            <consortium name="The Broad Institute Genome Sequencing Center for Infectious Disease"/>
            <person name="Wu L."/>
            <person name="Ma J."/>
        </authorList>
    </citation>
    <scope>NUCLEOTIDE SEQUENCE [LARGE SCALE GENOMIC DNA]</scope>
    <source>
        <strain evidence="8">JCM 18304</strain>
    </source>
</reference>
<evidence type="ECO:0000259" key="6">
    <source>
        <dbReference type="Pfam" id="PF16875"/>
    </source>
</evidence>
<dbReference type="InterPro" id="IPR013780">
    <property type="entry name" value="Glyco_hydro_b"/>
</dbReference>
<dbReference type="InterPro" id="IPR017853">
    <property type="entry name" value="GH"/>
</dbReference>
<dbReference type="InterPro" id="IPR050985">
    <property type="entry name" value="Alpha-glycosidase_related"/>
</dbReference>
<name>A0ABP9RRS1_9ACTN</name>
<dbReference type="Pfam" id="PF16875">
    <property type="entry name" value="Glyco_hydro_36N"/>
    <property type="match status" value="1"/>
</dbReference>
<evidence type="ECO:0000256" key="2">
    <source>
        <dbReference type="ARBA" id="ARBA00012755"/>
    </source>
</evidence>
<dbReference type="EMBL" id="BAABJQ010000007">
    <property type="protein sequence ID" value="GAA5185276.1"/>
    <property type="molecule type" value="Genomic_DNA"/>
</dbReference>
<gene>
    <name evidence="7" type="ORF">GCM10023322_28770</name>
</gene>
<proteinExistence type="predicted"/>
<feature type="domain" description="Glycosyl hydrolase family 36 C-terminal" evidence="5">
    <location>
        <begin position="629"/>
        <end position="720"/>
    </location>
</feature>
<dbReference type="CDD" id="cd14791">
    <property type="entry name" value="GH36"/>
    <property type="match status" value="1"/>
</dbReference>
<dbReference type="Proteomes" id="UP001501570">
    <property type="component" value="Unassembled WGS sequence"/>
</dbReference>
<feature type="domain" description="Glycosyl hydrolase family 36 N-terminal" evidence="6">
    <location>
        <begin position="31"/>
        <end position="265"/>
    </location>
</feature>
<evidence type="ECO:0000259" key="5">
    <source>
        <dbReference type="Pfam" id="PF16874"/>
    </source>
</evidence>
<evidence type="ECO:0000313" key="8">
    <source>
        <dbReference type="Proteomes" id="UP001501570"/>
    </source>
</evidence>
<dbReference type="PANTHER" id="PTHR43053:SF3">
    <property type="entry name" value="ALPHA-GALACTOSIDASE C-RELATED"/>
    <property type="match status" value="1"/>
</dbReference>
<evidence type="ECO:0000256" key="1">
    <source>
        <dbReference type="ARBA" id="ARBA00001255"/>
    </source>
</evidence>
<keyword evidence="4" id="KW-0326">Glycosidase</keyword>
<dbReference type="Pfam" id="PF16874">
    <property type="entry name" value="Glyco_hydro_36C"/>
    <property type="match status" value="1"/>
</dbReference>
<keyword evidence="3" id="KW-0378">Hydrolase</keyword>
<dbReference type="InterPro" id="IPR038417">
    <property type="entry name" value="Alpga-gal_N_sf"/>
</dbReference>
<dbReference type="PRINTS" id="PR00743">
    <property type="entry name" value="GLHYDRLASE36"/>
</dbReference>
<dbReference type="RefSeq" id="WP_345629785.1">
    <property type="nucleotide sequence ID" value="NZ_BAABJQ010000007.1"/>
</dbReference>
<dbReference type="InterPro" id="IPR002252">
    <property type="entry name" value="Glyco_hydro_36"/>
</dbReference>
<evidence type="ECO:0000256" key="4">
    <source>
        <dbReference type="ARBA" id="ARBA00023295"/>
    </source>
</evidence>
<evidence type="ECO:0000256" key="3">
    <source>
        <dbReference type="ARBA" id="ARBA00022801"/>
    </source>
</evidence>
<dbReference type="Gene3D" id="2.60.40.1180">
    <property type="entry name" value="Golgi alpha-mannosidase II"/>
    <property type="match status" value="1"/>
</dbReference>
<keyword evidence="8" id="KW-1185">Reference proteome</keyword>
<dbReference type="InterPro" id="IPR031705">
    <property type="entry name" value="Glyco_hydro_36_C"/>
</dbReference>
<accession>A0ABP9RRS1</accession>
<dbReference type="SUPFAM" id="SSF51445">
    <property type="entry name" value="(Trans)glycosidases"/>
    <property type="match status" value="1"/>
</dbReference>
<dbReference type="EC" id="3.2.1.22" evidence="2"/>
<evidence type="ECO:0000313" key="7">
    <source>
        <dbReference type="EMBL" id="GAA5185276.1"/>
    </source>
</evidence>
<organism evidence="7 8">
    <name type="scientific">Rugosimonospora acidiphila</name>
    <dbReference type="NCBI Taxonomy" id="556531"/>
    <lineage>
        <taxon>Bacteria</taxon>
        <taxon>Bacillati</taxon>
        <taxon>Actinomycetota</taxon>
        <taxon>Actinomycetes</taxon>
        <taxon>Micromonosporales</taxon>
        <taxon>Micromonosporaceae</taxon>
        <taxon>Rugosimonospora</taxon>
    </lineage>
</organism>
<sequence>MANDVQSHLGGWLPIRRAGVMVVLDVGGPHLPRIVYWGRDLGDLDADQYRLLAVEPYTTAAPTNYPDVPLTLSPSRAQGWDGWPGLTGHRDGFASQPLFTLAEVSLGAAPDGDLLRYAGVDDLAGLRLDGELELTVDGVLRHRQTLTNVAADAAYTVDDLLTVLPVPSRAMEVLDYTGRWANEAQPQRRTLDQGTWLREQRRGRTGPDSPLLLSIGTPGFTHREGEVWGIHLGWSADQRYLAQRLNDGYALVGAGEILAAGEVILAPGEALTTPWAYGVFSDRGLDGASARLHAMLRRRPGHVTSPRPIVVNTWEAVYFDQSFPRLAALADAAAEVGAERFVLDDGWFGSRRDDTRGLGDWYVSDEVWPDGLGPLADHVRSRGMDFGLWFEPEMVNPDSDLARAHPDWVIGTDGRMPPSARHQQVLDVSHPQAYAYLRDRMSDLIAQYQIGYLKWDHNRDVADPVHRGGPRAGRPALREQTLAVYRLMDELRTRHPGLEIESCSSGGSRVDYGVLAHTDRVWASDCIDPLERVGIVAGISTLLPFELIGAHVGSRRSHTTGRQQDLPLRLAVATFGHAGIESDLTSLSSEELGQFKQWVAFVKSVRPLVHSGEVVRIDRPEDPGTVLYGVVSADGREGLFNLVRLRSGVGYETAPLRLGGVRPSLRYHVTRVPLPGEDASVHGLHPRTGVDGVVVAGTLLRDAGLPAPSLRPEQAAMFHLRAVDGEEQ</sequence>
<dbReference type="Gene3D" id="2.70.98.60">
    <property type="entry name" value="alpha-galactosidase from lactobacil brevis"/>
    <property type="match status" value="1"/>
</dbReference>
<dbReference type="InterPro" id="IPR013785">
    <property type="entry name" value="Aldolase_TIM"/>
</dbReference>
<comment type="caution">
    <text evidence="7">The sequence shown here is derived from an EMBL/GenBank/DDBJ whole genome shotgun (WGS) entry which is preliminary data.</text>
</comment>
<protein>
    <recommendedName>
        <fullName evidence="2">alpha-galactosidase</fullName>
        <ecNumber evidence="2">3.2.1.22</ecNumber>
    </recommendedName>
</protein>
<dbReference type="InterPro" id="IPR031704">
    <property type="entry name" value="Glyco_hydro_36_N"/>
</dbReference>
<comment type="catalytic activity">
    <reaction evidence="1">
        <text>Hydrolysis of terminal, non-reducing alpha-D-galactose residues in alpha-D-galactosides, including galactose oligosaccharides, galactomannans and galactolipids.</text>
        <dbReference type="EC" id="3.2.1.22"/>
    </reaction>
</comment>
<dbReference type="Gene3D" id="3.20.20.70">
    <property type="entry name" value="Aldolase class I"/>
    <property type="match status" value="1"/>
</dbReference>
<dbReference type="Pfam" id="PF02065">
    <property type="entry name" value="Melibiase"/>
    <property type="match status" value="1"/>
</dbReference>
<dbReference type="PANTHER" id="PTHR43053">
    <property type="entry name" value="GLYCOSIDASE FAMILY 31"/>
    <property type="match status" value="1"/>
</dbReference>